<dbReference type="Proteomes" id="UP001595912">
    <property type="component" value="Unassembled WGS sequence"/>
</dbReference>
<name>A0ABV9WFQ7_9ACTN</name>
<evidence type="ECO:0000313" key="3">
    <source>
        <dbReference type="Proteomes" id="UP001595912"/>
    </source>
</evidence>
<keyword evidence="1" id="KW-0472">Membrane</keyword>
<proteinExistence type="predicted"/>
<organism evidence="2 3">
    <name type="scientific">Dactylosporangium cerinum</name>
    <dbReference type="NCBI Taxonomy" id="1434730"/>
    <lineage>
        <taxon>Bacteria</taxon>
        <taxon>Bacillati</taxon>
        <taxon>Actinomycetota</taxon>
        <taxon>Actinomycetes</taxon>
        <taxon>Micromonosporales</taxon>
        <taxon>Micromonosporaceae</taxon>
        <taxon>Dactylosporangium</taxon>
    </lineage>
</organism>
<feature type="transmembrane region" description="Helical" evidence="1">
    <location>
        <begin position="50"/>
        <end position="68"/>
    </location>
</feature>
<keyword evidence="1" id="KW-1133">Transmembrane helix</keyword>
<dbReference type="EMBL" id="JBHSIU010000110">
    <property type="protein sequence ID" value="MFC5006914.1"/>
    <property type="molecule type" value="Genomic_DNA"/>
</dbReference>
<reference evidence="3" key="1">
    <citation type="journal article" date="2019" name="Int. J. Syst. Evol. Microbiol.">
        <title>The Global Catalogue of Microorganisms (GCM) 10K type strain sequencing project: providing services to taxonomists for standard genome sequencing and annotation.</title>
        <authorList>
            <consortium name="The Broad Institute Genomics Platform"/>
            <consortium name="The Broad Institute Genome Sequencing Center for Infectious Disease"/>
            <person name="Wu L."/>
            <person name="Ma J."/>
        </authorList>
    </citation>
    <scope>NUCLEOTIDE SEQUENCE [LARGE SCALE GENOMIC DNA]</scope>
    <source>
        <strain evidence="3">CGMCC 4.7152</strain>
    </source>
</reference>
<feature type="transmembrane region" description="Helical" evidence="1">
    <location>
        <begin position="105"/>
        <end position="127"/>
    </location>
</feature>
<gene>
    <name evidence="2" type="ORF">ACFPIJ_55030</name>
</gene>
<evidence type="ECO:0000313" key="2">
    <source>
        <dbReference type="EMBL" id="MFC5006914.1"/>
    </source>
</evidence>
<comment type="caution">
    <text evidence="2">The sequence shown here is derived from an EMBL/GenBank/DDBJ whole genome shotgun (WGS) entry which is preliminary data.</text>
</comment>
<keyword evidence="3" id="KW-1185">Reference proteome</keyword>
<keyword evidence="1" id="KW-0812">Transmembrane</keyword>
<accession>A0ABV9WFQ7</accession>
<evidence type="ECO:0000256" key="1">
    <source>
        <dbReference type="SAM" id="Phobius"/>
    </source>
</evidence>
<feature type="transmembrane region" description="Helical" evidence="1">
    <location>
        <begin position="75"/>
        <end position="93"/>
    </location>
</feature>
<protein>
    <submittedName>
        <fullName evidence="2">Uncharacterized protein</fullName>
    </submittedName>
</protein>
<dbReference type="RefSeq" id="WP_380127567.1">
    <property type="nucleotide sequence ID" value="NZ_JBHSIU010000110.1"/>
</dbReference>
<sequence>MVSMVGGAVLLATSFADLFDAEGQGVGRATGCSAWSACPGFDSGYQPNALLPWLVGIGVVVAFSSPVFKRSWWPAVYAGLAVALLLFVVLLMTSGGPYTYDEWNYTASAAPSPWLALMVAALVAIGVGPRKLPRPDDGG</sequence>